<dbReference type="OrthoDB" id="7392176at2"/>
<dbReference type="EMBL" id="WTYN01000001">
    <property type="protein sequence ID" value="MXO62278.1"/>
    <property type="molecule type" value="Genomic_DNA"/>
</dbReference>
<protein>
    <submittedName>
        <fullName evidence="2">Uncharacterized protein</fullName>
    </submittedName>
</protein>
<name>A0A844YGV5_9SPHN</name>
<feature type="compositionally biased region" description="Polar residues" evidence="1">
    <location>
        <begin position="67"/>
        <end position="80"/>
    </location>
</feature>
<accession>A0A844YGV5</accession>
<evidence type="ECO:0000313" key="2">
    <source>
        <dbReference type="EMBL" id="MXO62278.1"/>
    </source>
</evidence>
<feature type="region of interest" description="Disordered" evidence="1">
    <location>
        <begin position="64"/>
        <end position="89"/>
    </location>
</feature>
<sequence length="89" mass="8781">MIGKIIGAFVGDKVAKQTSGVGGATGAALGVVASTVLRRMSLPAMIALGAGGYVVKKLIDKNEQKKSATAANDTDQTPPATSKAPAAVA</sequence>
<proteinExistence type="predicted"/>
<organism evidence="2 3">
    <name type="scientific">Qipengyuania oceanensis</name>
    <dbReference type="NCBI Taxonomy" id="1463597"/>
    <lineage>
        <taxon>Bacteria</taxon>
        <taxon>Pseudomonadati</taxon>
        <taxon>Pseudomonadota</taxon>
        <taxon>Alphaproteobacteria</taxon>
        <taxon>Sphingomonadales</taxon>
        <taxon>Erythrobacteraceae</taxon>
        <taxon>Qipengyuania</taxon>
    </lineage>
</organism>
<evidence type="ECO:0000256" key="1">
    <source>
        <dbReference type="SAM" id="MobiDB-lite"/>
    </source>
</evidence>
<keyword evidence="3" id="KW-1185">Reference proteome</keyword>
<dbReference type="RefSeq" id="WP_160672035.1">
    <property type="nucleotide sequence ID" value="NZ_WTYN01000001.1"/>
</dbReference>
<reference evidence="2 3" key="1">
    <citation type="submission" date="2019-12" db="EMBL/GenBank/DDBJ databases">
        <title>Genomic-based taxomic classification of the family Erythrobacteraceae.</title>
        <authorList>
            <person name="Xu L."/>
        </authorList>
    </citation>
    <scope>NUCLEOTIDE SEQUENCE [LARGE SCALE GENOMIC DNA]</scope>
    <source>
        <strain evidence="2 3">MCCC 1A09965</strain>
    </source>
</reference>
<evidence type="ECO:0000313" key="3">
    <source>
        <dbReference type="Proteomes" id="UP000445582"/>
    </source>
</evidence>
<dbReference type="AlphaFoldDB" id="A0A844YGV5"/>
<comment type="caution">
    <text evidence="2">The sequence shown here is derived from an EMBL/GenBank/DDBJ whole genome shotgun (WGS) entry which is preliminary data.</text>
</comment>
<gene>
    <name evidence="2" type="ORF">GRI48_04550</name>
</gene>
<dbReference type="Proteomes" id="UP000445582">
    <property type="component" value="Unassembled WGS sequence"/>
</dbReference>